<protein>
    <submittedName>
        <fullName evidence="1">Uncharacterized protein</fullName>
    </submittedName>
</protein>
<reference evidence="1 2" key="2">
    <citation type="journal article" date="2022" name="Mol. Ecol. Resour.">
        <title>The genomes of chicory, endive, great burdock and yacon provide insights into Asteraceae paleo-polyploidization history and plant inulin production.</title>
        <authorList>
            <person name="Fan W."/>
            <person name="Wang S."/>
            <person name="Wang H."/>
            <person name="Wang A."/>
            <person name="Jiang F."/>
            <person name="Liu H."/>
            <person name="Zhao H."/>
            <person name="Xu D."/>
            <person name="Zhang Y."/>
        </authorList>
    </citation>
    <scope>NUCLEOTIDE SEQUENCE [LARGE SCALE GENOMIC DNA]</scope>
    <source>
        <strain evidence="2">cv. Niubang</strain>
    </source>
</reference>
<dbReference type="Proteomes" id="UP001055879">
    <property type="component" value="Linkage Group LG13"/>
</dbReference>
<sequence>MLNFESQMDQQKNQITDEYPLLVAHNLDPEIDDTGDQIFYPLHDPMSHYRCRIPELVGRRIRATSHGWMILSKSNPQDIEWSFWNPVNSKLIHLPPLILEEDDEDDFRHCCLTSPPDDDGGNSILLLMRSTEPVMVIFNYCNSKSQSSESWMEMSYSEDMKEIKTNFENDYPVDDDDEEEYLLFEPTCCNGNIYAWSNVRFPGLLIQIQITTTMALEIEEIELLPLVKLPWSDWENRIEDYFFLKGSSCKQELFIISLCVEKELKKKLVPCDVHLFKLDMSSMKWTELKDDDESVFFVSFAAANDDLVYSSPQLIKSGLGLGLGGGGYIHILEGTRQVIYSFNIKDKTITMSSMHCLDLPPCSISIWTMPTQLIRLHGKANCKVDGHDDDDKNMVRSSATTMNDDDDDDETKDDVMNNIPFDVLETIMKFCVGIEYLNFRATCKHCRLAAPMIQWSNETKRLQTYSLVSSPWLMVIHKDQEIVTFTDPMFGDTYSMKPSPPAAELLLSYHRILCSRYGWLLLSFADDYIAFFNPFTSEIRKLTVRPLGGLESYSFSALPTSPDCMVVAFLQDRYVAFHRLASGEPSWHVIALEHDLVDNNNVVNNPHNNNYFEFPVFCGEDVYTLCGGRLEVFRGMDSDDENDFSWKRVVDAPRSTSTTRAKYFQAKCDGHDHHLLVMVEEFGKSVKVFKLNVEKDKNNPTREWEEIDGLGRHVIYICDTSCVCMDAKTPEMENKIYFPRLHKNGKILFYSLETRMFHTFNGSKKVEQSLTDLFGTKRTVYTHVWIEPTWS</sequence>
<organism evidence="1 2">
    <name type="scientific">Arctium lappa</name>
    <name type="common">Greater burdock</name>
    <name type="synonym">Lappa major</name>
    <dbReference type="NCBI Taxonomy" id="4217"/>
    <lineage>
        <taxon>Eukaryota</taxon>
        <taxon>Viridiplantae</taxon>
        <taxon>Streptophyta</taxon>
        <taxon>Embryophyta</taxon>
        <taxon>Tracheophyta</taxon>
        <taxon>Spermatophyta</taxon>
        <taxon>Magnoliopsida</taxon>
        <taxon>eudicotyledons</taxon>
        <taxon>Gunneridae</taxon>
        <taxon>Pentapetalae</taxon>
        <taxon>asterids</taxon>
        <taxon>campanulids</taxon>
        <taxon>Asterales</taxon>
        <taxon>Asteraceae</taxon>
        <taxon>Carduoideae</taxon>
        <taxon>Cardueae</taxon>
        <taxon>Arctiinae</taxon>
        <taxon>Arctium</taxon>
    </lineage>
</organism>
<dbReference type="EMBL" id="CM042059">
    <property type="protein sequence ID" value="KAI3681742.1"/>
    <property type="molecule type" value="Genomic_DNA"/>
</dbReference>
<evidence type="ECO:0000313" key="1">
    <source>
        <dbReference type="EMBL" id="KAI3681742.1"/>
    </source>
</evidence>
<gene>
    <name evidence="1" type="ORF">L6452_36546</name>
</gene>
<accession>A0ACB8YAZ5</accession>
<reference evidence="2" key="1">
    <citation type="journal article" date="2022" name="Mol. Ecol. Resour.">
        <title>The genomes of chicory, endive, great burdock and yacon provide insights into Asteraceae palaeo-polyploidization history and plant inulin production.</title>
        <authorList>
            <person name="Fan W."/>
            <person name="Wang S."/>
            <person name="Wang H."/>
            <person name="Wang A."/>
            <person name="Jiang F."/>
            <person name="Liu H."/>
            <person name="Zhao H."/>
            <person name="Xu D."/>
            <person name="Zhang Y."/>
        </authorList>
    </citation>
    <scope>NUCLEOTIDE SEQUENCE [LARGE SCALE GENOMIC DNA]</scope>
    <source>
        <strain evidence="2">cv. Niubang</strain>
    </source>
</reference>
<proteinExistence type="predicted"/>
<comment type="caution">
    <text evidence="1">The sequence shown here is derived from an EMBL/GenBank/DDBJ whole genome shotgun (WGS) entry which is preliminary data.</text>
</comment>
<evidence type="ECO:0000313" key="2">
    <source>
        <dbReference type="Proteomes" id="UP001055879"/>
    </source>
</evidence>
<keyword evidence="2" id="KW-1185">Reference proteome</keyword>
<name>A0ACB8YAZ5_ARCLA</name>